<dbReference type="Gene3D" id="3.10.350.10">
    <property type="entry name" value="LysM domain"/>
    <property type="match status" value="1"/>
</dbReference>
<keyword evidence="8" id="KW-0862">Zinc</keyword>
<keyword evidence="10 14" id="KW-0482">Metalloprotease</keyword>
<evidence type="ECO:0000259" key="13">
    <source>
        <dbReference type="PROSITE" id="PS51782"/>
    </source>
</evidence>
<feature type="transmembrane region" description="Helical" evidence="12">
    <location>
        <begin position="12"/>
        <end position="40"/>
    </location>
</feature>
<keyword evidence="3" id="KW-1003">Cell membrane</keyword>
<keyword evidence="7 14" id="KW-0378">Hydrolase</keyword>
<evidence type="ECO:0000256" key="7">
    <source>
        <dbReference type="ARBA" id="ARBA00022801"/>
    </source>
</evidence>
<dbReference type="InterPro" id="IPR036779">
    <property type="entry name" value="LysM_dom_sf"/>
</dbReference>
<sequence length="699" mass="75324">MTTVLGWLRGLFAVGMLAGFYVVAFTLLAADAALVWLTLWGMVEFPSRAGNWSLALAGSIPAASALLYGIGTVSRTEEPPPDAVFLRRADAPGLWQLVEELAGQLRTRPPTRIYLTSQANASVSEDARLLGFAVGERTMNLGVPLLRWLKPEELRAVLCHELGHYAGRHTRFGAITYRGAASLRSTLFRLRMTAQSDQGRVGYAWLYQAAIGAYAWMYLRLSLAVRRRQELEADAEAAAVVGPEVTARALRAVHALGITWAGFESRYLRPVHRLGFVPEDVFEAFTAMMGDPPVRERMAELRAHPVELDRSPLDSHPPLARRLALIEALPATPARTVAEEGPLIAETSPVTRVQRKMLGESGHSATALPRSAWADLAAEAFAIELASLLLDAASDTHALARPTLATVLGLLERGQQTELTRRLTDAPEPEEQLTEALYALTGQALAGAGRARWVLSWTQGYLLDCPRDPRGRLDDLVAAAARDKAAVPALRGELARLGLDIGAPVPLALRTVAAPAGPTTARRSTRNASNLVVQELARQRTVGKVTMGAVAVAGVVWGIALFGSDSSEPYTQSYRLPTAAVSMYTAWPSYPNLGPTPSYPDLGPTPSYPDLGPTPSYPARLPVPIMTGPILRPTPSLSFHIHFVVRGDTLSAIACEYGTTVEDLQERNDMGKRTELSVGQMLLVPAKGEGSGIVAADCR</sequence>
<protein>
    <submittedName>
        <fullName evidence="14">M48 family metalloprotease</fullName>
        <ecNumber evidence="14">3.4.24.-</ecNumber>
    </submittedName>
</protein>
<keyword evidence="9 12" id="KW-1133">Transmembrane helix</keyword>
<dbReference type="Gene3D" id="3.30.2010.10">
    <property type="entry name" value="Metalloproteases ('zincins'), catalytic domain"/>
    <property type="match status" value="1"/>
</dbReference>
<evidence type="ECO:0000256" key="10">
    <source>
        <dbReference type="ARBA" id="ARBA00023049"/>
    </source>
</evidence>
<keyword evidence="5 12" id="KW-0812">Transmembrane</keyword>
<feature type="domain" description="LysM" evidence="13">
    <location>
        <begin position="640"/>
        <end position="684"/>
    </location>
</feature>
<dbReference type="InterPro" id="IPR018392">
    <property type="entry name" value="LysM"/>
</dbReference>
<keyword evidence="15" id="KW-1185">Reference proteome</keyword>
<evidence type="ECO:0000256" key="3">
    <source>
        <dbReference type="ARBA" id="ARBA00022475"/>
    </source>
</evidence>
<keyword evidence="4" id="KW-0645">Protease</keyword>
<proteinExistence type="predicted"/>
<dbReference type="InterPro" id="IPR050083">
    <property type="entry name" value="HtpX_protease"/>
</dbReference>
<evidence type="ECO:0000256" key="12">
    <source>
        <dbReference type="SAM" id="Phobius"/>
    </source>
</evidence>
<dbReference type="PANTHER" id="PTHR43221">
    <property type="entry name" value="PROTEASE HTPX"/>
    <property type="match status" value="1"/>
</dbReference>
<reference evidence="14 15" key="1">
    <citation type="submission" date="2023-10" db="EMBL/GenBank/DDBJ databases">
        <title>Characterization of rhizosphere-enriched actinobacteria from wheat plants lab-grown on chernevaya soil.</title>
        <authorList>
            <person name="Tikhonova E.N."/>
            <person name="Konopkin A."/>
            <person name="Kravchenko I.K."/>
        </authorList>
    </citation>
    <scope>NUCLEOTIDE SEQUENCE [LARGE SCALE GENOMIC DNA]</scope>
    <source>
        <strain evidence="14 15">RR29</strain>
    </source>
</reference>
<dbReference type="Pfam" id="PF01435">
    <property type="entry name" value="Peptidase_M48"/>
    <property type="match status" value="1"/>
</dbReference>
<dbReference type="EC" id="3.4.24.-" evidence="14"/>
<evidence type="ECO:0000256" key="8">
    <source>
        <dbReference type="ARBA" id="ARBA00022833"/>
    </source>
</evidence>
<dbReference type="Proteomes" id="UP001187346">
    <property type="component" value="Unassembled WGS sequence"/>
</dbReference>
<gene>
    <name evidence="14" type="ORF">R5A26_37955</name>
</gene>
<dbReference type="Pfam" id="PF01476">
    <property type="entry name" value="LysM"/>
    <property type="match status" value="1"/>
</dbReference>
<dbReference type="CDD" id="cd07328">
    <property type="entry name" value="M48_Ste24p_like"/>
    <property type="match status" value="1"/>
</dbReference>
<evidence type="ECO:0000256" key="5">
    <source>
        <dbReference type="ARBA" id="ARBA00022692"/>
    </source>
</evidence>
<keyword evidence="6" id="KW-0479">Metal-binding</keyword>
<dbReference type="PROSITE" id="PS51782">
    <property type="entry name" value="LYSM"/>
    <property type="match status" value="1"/>
</dbReference>
<dbReference type="SMART" id="SM00257">
    <property type="entry name" value="LysM"/>
    <property type="match status" value="1"/>
</dbReference>
<comment type="subcellular location">
    <subcellularLocation>
        <location evidence="2">Cell membrane</location>
        <topology evidence="2">Multi-pass membrane protein</topology>
    </subcellularLocation>
</comment>
<dbReference type="SUPFAM" id="SSF54106">
    <property type="entry name" value="LysM domain"/>
    <property type="match status" value="1"/>
</dbReference>
<comment type="caution">
    <text evidence="14">The sequence shown here is derived from an EMBL/GenBank/DDBJ whole genome shotgun (WGS) entry which is preliminary data.</text>
</comment>
<dbReference type="InterPro" id="IPR001915">
    <property type="entry name" value="Peptidase_M48"/>
</dbReference>
<evidence type="ECO:0000313" key="15">
    <source>
        <dbReference type="Proteomes" id="UP001187346"/>
    </source>
</evidence>
<evidence type="ECO:0000256" key="4">
    <source>
        <dbReference type="ARBA" id="ARBA00022670"/>
    </source>
</evidence>
<evidence type="ECO:0000256" key="2">
    <source>
        <dbReference type="ARBA" id="ARBA00004651"/>
    </source>
</evidence>
<evidence type="ECO:0000256" key="11">
    <source>
        <dbReference type="ARBA" id="ARBA00023136"/>
    </source>
</evidence>
<dbReference type="RefSeq" id="WP_317774844.1">
    <property type="nucleotide sequence ID" value="NZ_JAWMAJ010000186.1"/>
</dbReference>
<dbReference type="GO" id="GO:0008237">
    <property type="term" value="F:metallopeptidase activity"/>
    <property type="evidence" value="ECO:0007669"/>
    <property type="project" value="UniProtKB-KW"/>
</dbReference>
<dbReference type="PANTHER" id="PTHR43221:SF1">
    <property type="entry name" value="PROTEASE HTPX"/>
    <property type="match status" value="1"/>
</dbReference>
<feature type="transmembrane region" description="Helical" evidence="12">
    <location>
        <begin position="52"/>
        <end position="71"/>
    </location>
</feature>
<keyword evidence="11 12" id="KW-0472">Membrane</keyword>
<dbReference type="EMBL" id="JAWMAJ010000186">
    <property type="protein sequence ID" value="MDV7221732.1"/>
    <property type="molecule type" value="Genomic_DNA"/>
</dbReference>
<accession>A0ABU4FM84</accession>
<dbReference type="CDD" id="cd00118">
    <property type="entry name" value="LysM"/>
    <property type="match status" value="1"/>
</dbReference>
<evidence type="ECO:0000256" key="9">
    <source>
        <dbReference type="ARBA" id="ARBA00022989"/>
    </source>
</evidence>
<comment type="cofactor">
    <cofactor evidence="1">
        <name>Zn(2+)</name>
        <dbReference type="ChEBI" id="CHEBI:29105"/>
    </cofactor>
</comment>
<feature type="transmembrane region" description="Helical" evidence="12">
    <location>
        <begin position="201"/>
        <end position="219"/>
    </location>
</feature>
<evidence type="ECO:0000313" key="14">
    <source>
        <dbReference type="EMBL" id="MDV7221732.1"/>
    </source>
</evidence>
<evidence type="ECO:0000256" key="6">
    <source>
        <dbReference type="ARBA" id="ARBA00022723"/>
    </source>
</evidence>
<evidence type="ECO:0000256" key="1">
    <source>
        <dbReference type="ARBA" id="ARBA00001947"/>
    </source>
</evidence>
<name>A0ABU4FM84_9ACTN</name>
<organism evidence="14 15">
    <name type="scientific">Streptomyces prunicolor</name>
    <dbReference type="NCBI Taxonomy" id="67348"/>
    <lineage>
        <taxon>Bacteria</taxon>
        <taxon>Bacillati</taxon>
        <taxon>Actinomycetota</taxon>
        <taxon>Actinomycetes</taxon>
        <taxon>Kitasatosporales</taxon>
        <taxon>Streptomycetaceae</taxon>
        <taxon>Streptomyces</taxon>
    </lineage>
</organism>